<accession>A0AAV4Y155</accession>
<sequence>MERYKAFPMRCVSRQRKVPAWKTVVHCGRFLLRSLRMLSWIFELQLEKSNNQKLLCLYWKWEEYIFKPEIFSVELNHMGDMTAALGYDIVPTVVLKSVGKIWM</sequence>
<protein>
    <submittedName>
        <fullName evidence="1">Uncharacterized protein</fullName>
    </submittedName>
</protein>
<name>A0AAV4Y155_CAEEX</name>
<comment type="caution">
    <text evidence="1">The sequence shown here is derived from an EMBL/GenBank/DDBJ whole genome shotgun (WGS) entry which is preliminary data.</text>
</comment>
<evidence type="ECO:0000313" key="1">
    <source>
        <dbReference type="EMBL" id="GIZ01097.1"/>
    </source>
</evidence>
<reference evidence="1 2" key="1">
    <citation type="submission" date="2021-06" db="EMBL/GenBank/DDBJ databases">
        <title>Caerostris extrusa draft genome.</title>
        <authorList>
            <person name="Kono N."/>
            <person name="Arakawa K."/>
        </authorList>
    </citation>
    <scope>NUCLEOTIDE SEQUENCE [LARGE SCALE GENOMIC DNA]</scope>
</reference>
<keyword evidence="2" id="KW-1185">Reference proteome</keyword>
<dbReference type="Proteomes" id="UP001054945">
    <property type="component" value="Unassembled WGS sequence"/>
</dbReference>
<dbReference type="EMBL" id="BPLR01018625">
    <property type="protein sequence ID" value="GIZ01097.1"/>
    <property type="molecule type" value="Genomic_DNA"/>
</dbReference>
<evidence type="ECO:0000313" key="2">
    <source>
        <dbReference type="Proteomes" id="UP001054945"/>
    </source>
</evidence>
<gene>
    <name evidence="1" type="ORF">CEXT_563541</name>
</gene>
<organism evidence="1 2">
    <name type="scientific">Caerostris extrusa</name>
    <name type="common">Bark spider</name>
    <name type="synonym">Caerostris bankana</name>
    <dbReference type="NCBI Taxonomy" id="172846"/>
    <lineage>
        <taxon>Eukaryota</taxon>
        <taxon>Metazoa</taxon>
        <taxon>Ecdysozoa</taxon>
        <taxon>Arthropoda</taxon>
        <taxon>Chelicerata</taxon>
        <taxon>Arachnida</taxon>
        <taxon>Araneae</taxon>
        <taxon>Araneomorphae</taxon>
        <taxon>Entelegynae</taxon>
        <taxon>Araneoidea</taxon>
        <taxon>Araneidae</taxon>
        <taxon>Caerostris</taxon>
    </lineage>
</organism>
<dbReference type="AlphaFoldDB" id="A0AAV4Y155"/>
<proteinExistence type="predicted"/>